<dbReference type="PANTHER" id="PTHR43884">
    <property type="entry name" value="ACYL-COA DEHYDROGENASE"/>
    <property type="match status" value="1"/>
</dbReference>
<comment type="caution">
    <text evidence="5">The sequence shown here is derived from an EMBL/GenBank/DDBJ whole genome shotgun (WGS) entry which is preliminary data.</text>
</comment>
<feature type="domain" description="Acyl-CoA dehydrogenase C-terminal" evidence="4">
    <location>
        <begin position="241"/>
        <end position="361"/>
    </location>
</feature>
<keyword evidence="2" id="KW-0560">Oxidoreductase</keyword>
<reference evidence="5" key="1">
    <citation type="submission" date="2021-03" db="EMBL/GenBank/DDBJ databases">
        <title>Identification and antibiotic profiling of Wohlfahrtiimonas chitiniclastica, an underestimated human pathogen.</title>
        <authorList>
            <person name="Kopf A."/>
            <person name="Bunk B."/>
            <person name="Coldewey S."/>
            <person name="Gunzer F."/>
            <person name="Riedel T."/>
            <person name="Schroettner P."/>
        </authorList>
    </citation>
    <scope>NUCLEOTIDE SEQUENCE</scope>
    <source>
        <strain evidence="5">DSM 100917</strain>
    </source>
</reference>
<dbReference type="Pfam" id="PF02770">
    <property type="entry name" value="Acyl-CoA_dh_M"/>
    <property type="match status" value="1"/>
</dbReference>
<dbReference type="Gene3D" id="2.40.110.10">
    <property type="entry name" value="Butyryl-CoA Dehydrogenase, subunit A, domain 2"/>
    <property type="match status" value="1"/>
</dbReference>
<dbReference type="InterPro" id="IPR013107">
    <property type="entry name" value="Acyl-CoA_DH_C"/>
</dbReference>
<dbReference type="RefSeq" id="WP_213403376.1">
    <property type="nucleotide sequence ID" value="NZ_JAGIBT010000004.1"/>
</dbReference>
<dbReference type="SUPFAM" id="SSF47203">
    <property type="entry name" value="Acyl-CoA dehydrogenase C-terminal domain-like"/>
    <property type="match status" value="1"/>
</dbReference>
<dbReference type="CDD" id="cd00567">
    <property type="entry name" value="ACAD"/>
    <property type="match status" value="1"/>
</dbReference>
<evidence type="ECO:0000256" key="1">
    <source>
        <dbReference type="ARBA" id="ARBA00022630"/>
    </source>
</evidence>
<dbReference type="Pfam" id="PF08028">
    <property type="entry name" value="Acyl-CoA_dh_2"/>
    <property type="match status" value="1"/>
</dbReference>
<accession>A0AB35BYT9</accession>
<keyword evidence="1" id="KW-0285">Flavoprotein</keyword>
<evidence type="ECO:0000256" key="2">
    <source>
        <dbReference type="ARBA" id="ARBA00023002"/>
    </source>
</evidence>
<sequence>MTLFTHDTMGERLALTQKTAQAFKARAHHHDQNNTFPFENIEDLKRIAYPALTLSTEYGGIGVTLEEMLRHQAIIAENDAATALAIGWHIGMSKQLSDDRPWAEATFREFAKDVVAKGALINSAATEAATGSPTRGGLPETTARTTESGWVITGHKTFTTLSPVLDYFVVSARINDTDEVGQFLVKRTYTGLRIEETWNMLGMRATGSHDLILDQVSLPKDALLMTKVANRAPQGWLLHIPAVYYGIAKAALNEALEFAAHYAPNSLATGTIGDLPLVQQKLGQMRAKLIESEYLLFGVARDWDAADAKTRSTFGDALAVTKTSVVNHAIEVVDLAMRLVGARSLSMDNPLQRLYRDVRAGLHNPPMEDMVYINLAQSALRTLRENHHASNF</sequence>
<dbReference type="PANTHER" id="PTHR43884:SF25">
    <property type="entry name" value="ACYL-COA DEHYDROGENASE YDBM-RELATED"/>
    <property type="match status" value="1"/>
</dbReference>
<dbReference type="InterPro" id="IPR046373">
    <property type="entry name" value="Acyl-CoA_Oxase/DH_mid-dom_sf"/>
</dbReference>
<dbReference type="InterPro" id="IPR036250">
    <property type="entry name" value="AcylCo_DH-like_C"/>
</dbReference>
<dbReference type="Gene3D" id="1.20.140.10">
    <property type="entry name" value="Butyryl-CoA Dehydrogenase, subunit A, domain 3"/>
    <property type="match status" value="1"/>
</dbReference>
<evidence type="ECO:0000259" key="4">
    <source>
        <dbReference type="Pfam" id="PF08028"/>
    </source>
</evidence>
<dbReference type="AlphaFoldDB" id="A0AB35BYT9"/>
<dbReference type="InterPro" id="IPR006091">
    <property type="entry name" value="Acyl-CoA_Oxase/DH_mid-dom"/>
</dbReference>
<dbReference type="PIRSF" id="PIRSF016578">
    <property type="entry name" value="HsaA"/>
    <property type="match status" value="1"/>
</dbReference>
<dbReference type="Proteomes" id="UP000680020">
    <property type="component" value="Unassembled WGS sequence"/>
</dbReference>
<evidence type="ECO:0000313" key="6">
    <source>
        <dbReference type="Proteomes" id="UP000680020"/>
    </source>
</evidence>
<organism evidence="5 6">
    <name type="scientific">Wohlfahrtiimonas chitiniclastica</name>
    <dbReference type="NCBI Taxonomy" id="400946"/>
    <lineage>
        <taxon>Bacteria</taxon>
        <taxon>Pseudomonadati</taxon>
        <taxon>Pseudomonadota</taxon>
        <taxon>Gammaproteobacteria</taxon>
        <taxon>Cardiobacteriales</taxon>
        <taxon>Ignatzschineriaceae</taxon>
        <taxon>Wohlfahrtiimonas</taxon>
    </lineage>
</organism>
<name>A0AB35BYT9_9GAMM</name>
<dbReference type="InterPro" id="IPR037069">
    <property type="entry name" value="AcylCoA_DH/ox_N_sf"/>
</dbReference>
<dbReference type="SUPFAM" id="SSF56645">
    <property type="entry name" value="Acyl-CoA dehydrogenase NM domain-like"/>
    <property type="match status" value="1"/>
</dbReference>
<gene>
    <name evidence="5" type="ORF">J7561_02320</name>
</gene>
<dbReference type="GO" id="GO:0050660">
    <property type="term" value="F:flavin adenine dinucleotide binding"/>
    <property type="evidence" value="ECO:0007669"/>
    <property type="project" value="InterPro"/>
</dbReference>
<dbReference type="Gene3D" id="1.10.540.10">
    <property type="entry name" value="Acyl-CoA dehydrogenase/oxidase, N-terminal domain"/>
    <property type="match status" value="1"/>
</dbReference>
<protein>
    <submittedName>
        <fullName evidence="5">Acyl-CoA dehydrogenase family protein</fullName>
    </submittedName>
</protein>
<evidence type="ECO:0000259" key="3">
    <source>
        <dbReference type="Pfam" id="PF02770"/>
    </source>
</evidence>
<feature type="domain" description="Acyl-CoA oxidase/dehydrogenase middle" evidence="3">
    <location>
        <begin position="124"/>
        <end position="216"/>
    </location>
</feature>
<evidence type="ECO:0000313" key="5">
    <source>
        <dbReference type="EMBL" id="MBS7824037.1"/>
    </source>
</evidence>
<dbReference type="GO" id="GO:0003995">
    <property type="term" value="F:acyl-CoA dehydrogenase activity"/>
    <property type="evidence" value="ECO:0007669"/>
    <property type="project" value="TreeGrafter"/>
</dbReference>
<proteinExistence type="predicted"/>
<dbReference type="InterPro" id="IPR009100">
    <property type="entry name" value="AcylCoA_DH/oxidase_NM_dom_sf"/>
</dbReference>
<dbReference type="EMBL" id="JAGIBU010000001">
    <property type="protein sequence ID" value="MBS7824037.1"/>
    <property type="molecule type" value="Genomic_DNA"/>
</dbReference>